<dbReference type="InterPro" id="IPR007272">
    <property type="entry name" value="Sulf_transp_TsuA/YedE"/>
</dbReference>
<feature type="transmembrane region" description="Helical" evidence="9">
    <location>
        <begin position="340"/>
        <end position="359"/>
    </location>
</feature>
<comment type="similarity">
    <text evidence="8">Belongs to the TsuA/YedE (TC 9.B.102) family.</text>
</comment>
<organism evidence="10 11">
    <name type="scientific">Roseomonas nitratireducens</name>
    <dbReference type="NCBI Taxonomy" id="2820810"/>
    <lineage>
        <taxon>Bacteria</taxon>
        <taxon>Pseudomonadati</taxon>
        <taxon>Pseudomonadota</taxon>
        <taxon>Alphaproteobacteria</taxon>
        <taxon>Acetobacterales</taxon>
        <taxon>Roseomonadaceae</taxon>
        <taxon>Roseomonas</taxon>
    </lineage>
</organism>
<feature type="transmembrane region" description="Helical" evidence="9">
    <location>
        <begin position="269"/>
        <end position="289"/>
    </location>
</feature>
<proteinExistence type="inferred from homology"/>
<feature type="transmembrane region" description="Helical" evidence="9">
    <location>
        <begin position="208"/>
        <end position="229"/>
    </location>
</feature>
<name>A0ABS4AU21_9PROT</name>
<keyword evidence="2" id="KW-0813">Transport</keyword>
<feature type="transmembrane region" description="Helical" evidence="9">
    <location>
        <begin position="176"/>
        <end position="196"/>
    </location>
</feature>
<feature type="transmembrane region" description="Helical" evidence="9">
    <location>
        <begin position="12"/>
        <end position="31"/>
    </location>
</feature>
<gene>
    <name evidence="10" type="ORF">J5Y09_12635</name>
</gene>
<dbReference type="Proteomes" id="UP000680815">
    <property type="component" value="Unassembled WGS sequence"/>
</dbReference>
<evidence type="ECO:0000256" key="3">
    <source>
        <dbReference type="ARBA" id="ARBA00022475"/>
    </source>
</evidence>
<evidence type="ECO:0000256" key="8">
    <source>
        <dbReference type="ARBA" id="ARBA00035655"/>
    </source>
</evidence>
<feature type="transmembrane region" description="Helical" evidence="9">
    <location>
        <begin position="75"/>
        <end position="99"/>
    </location>
</feature>
<dbReference type="Pfam" id="PF04143">
    <property type="entry name" value="Sulf_transp"/>
    <property type="match status" value="2"/>
</dbReference>
<evidence type="ECO:0000256" key="4">
    <source>
        <dbReference type="ARBA" id="ARBA00022519"/>
    </source>
</evidence>
<keyword evidence="6 9" id="KW-1133">Transmembrane helix</keyword>
<protein>
    <submittedName>
        <fullName evidence="10">YeeE/YedE family protein</fullName>
    </submittedName>
</protein>
<evidence type="ECO:0000256" key="7">
    <source>
        <dbReference type="ARBA" id="ARBA00023136"/>
    </source>
</evidence>
<keyword evidence="5 9" id="KW-0812">Transmembrane</keyword>
<feature type="transmembrane region" description="Helical" evidence="9">
    <location>
        <begin position="37"/>
        <end position="55"/>
    </location>
</feature>
<dbReference type="RefSeq" id="WP_209352152.1">
    <property type="nucleotide sequence ID" value="NZ_JAGIYZ010000011.1"/>
</dbReference>
<sequence>MPPLTVLPAPRAHGLGLALGLCALAAIAAGIAARDTALLPVLAVALALGAAFVLLDYGFTGGFRAFLAEGDGRVLGATFIVPAVAALVVLPVGALVPGYQRWVAPIGPSMILGAMIFGVGMMIANGCGSGTLVAAGQGARRMLVALPFFCLGGVAGSLVLPAMLDLPGIEIDLVAALGPWGGLAASEAVLAAGAALVLRGRAPPRGKLIAGSVIGALAAAMFLVSGQPWGITMALTVWGARAVAALGVDLSRSAFWSDPWAAGLLAEPLLAMPGTVADLGLMLGALLAAAATGGLRHGVPIGWRGVLGGVAGGLLMGFGGRLSFGCNVGAFLGGAASGSLHGIAWLACVIPGCALGLRLRPFFGLPRD</sequence>
<keyword evidence="3" id="KW-1003">Cell membrane</keyword>
<evidence type="ECO:0000256" key="6">
    <source>
        <dbReference type="ARBA" id="ARBA00022989"/>
    </source>
</evidence>
<feature type="transmembrane region" description="Helical" evidence="9">
    <location>
        <begin position="301"/>
        <end position="320"/>
    </location>
</feature>
<comment type="caution">
    <text evidence="10">The sequence shown here is derived from an EMBL/GenBank/DDBJ whole genome shotgun (WGS) entry which is preliminary data.</text>
</comment>
<evidence type="ECO:0000256" key="9">
    <source>
        <dbReference type="SAM" id="Phobius"/>
    </source>
</evidence>
<feature type="transmembrane region" description="Helical" evidence="9">
    <location>
        <begin position="142"/>
        <end position="164"/>
    </location>
</feature>
<evidence type="ECO:0000256" key="1">
    <source>
        <dbReference type="ARBA" id="ARBA00004429"/>
    </source>
</evidence>
<evidence type="ECO:0000256" key="2">
    <source>
        <dbReference type="ARBA" id="ARBA00022448"/>
    </source>
</evidence>
<keyword evidence="4" id="KW-0997">Cell inner membrane</keyword>
<keyword evidence="11" id="KW-1185">Reference proteome</keyword>
<evidence type="ECO:0000256" key="5">
    <source>
        <dbReference type="ARBA" id="ARBA00022692"/>
    </source>
</evidence>
<dbReference type="PANTHER" id="PTHR30574:SF1">
    <property type="entry name" value="SULPHUR TRANSPORT DOMAIN-CONTAINING PROTEIN"/>
    <property type="match status" value="1"/>
</dbReference>
<dbReference type="EMBL" id="JAGIYZ010000011">
    <property type="protein sequence ID" value="MBP0464759.1"/>
    <property type="molecule type" value="Genomic_DNA"/>
</dbReference>
<evidence type="ECO:0000313" key="11">
    <source>
        <dbReference type="Proteomes" id="UP000680815"/>
    </source>
</evidence>
<reference evidence="10 11" key="1">
    <citation type="submission" date="2021-03" db="EMBL/GenBank/DDBJ databases">
        <authorList>
            <person name="So Y."/>
        </authorList>
    </citation>
    <scope>NUCLEOTIDE SEQUENCE [LARGE SCALE GENOMIC DNA]</scope>
    <source>
        <strain evidence="10 11">PWR1</strain>
    </source>
</reference>
<keyword evidence="7 9" id="KW-0472">Membrane</keyword>
<comment type="subcellular location">
    <subcellularLocation>
        <location evidence="1">Cell inner membrane</location>
        <topology evidence="1">Multi-pass membrane protein</topology>
    </subcellularLocation>
</comment>
<feature type="transmembrane region" description="Helical" evidence="9">
    <location>
        <begin position="111"/>
        <end position="135"/>
    </location>
</feature>
<accession>A0ABS4AU21</accession>
<dbReference type="PANTHER" id="PTHR30574">
    <property type="entry name" value="INNER MEMBRANE PROTEIN YEDE"/>
    <property type="match status" value="1"/>
</dbReference>
<evidence type="ECO:0000313" key="10">
    <source>
        <dbReference type="EMBL" id="MBP0464759.1"/>
    </source>
</evidence>